<dbReference type="InterPro" id="IPR050546">
    <property type="entry name" value="Glycosyl_Hydrlase_16"/>
</dbReference>
<dbReference type="Gene3D" id="2.60.40.10">
    <property type="entry name" value="Immunoglobulins"/>
    <property type="match status" value="1"/>
</dbReference>
<reference evidence="4 5" key="1">
    <citation type="submission" date="2017-05" db="EMBL/GenBank/DDBJ databases">
        <authorList>
            <person name="Varghese N."/>
            <person name="Submissions S."/>
        </authorList>
    </citation>
    <scope>NUCLEOTIDE SEQUENCE [LARGE SCALE GENOMIC DNA]</scope>
    <source>
        <strain evidence="4 5">DSM 27040</strain>
    </source>
</reference>
<gene>
    <name evidence="4" type="ORF">SAMN06265379_101819</name>
</gene>
<dbReference type="InterPro" id="IPR013320">
    <property type="entry name" value="ConA-like_dom_sf"/>
</dbReference>
<dbReference type="GO" id="GO:0005975">
    <property type="term" value="P:carbohydrate metabolic process"/>
    <property type="evidence" value="ECO:0007669"/>
    <property type="project" value="InterPro"/>
</dbReference>
<dbReference type="PANTHER" id="PTHR10963:SF55">
    <property type="entry name" value="GLYCOSIDE HYDROLASE FAMILY 16 PROTEIN"/>
    <property type="match status" value="1"/>
</dbReference>
<dbReference type="AlphaFoldDB" id="A0A521BA28"/>
<dbReference type="SUPFAM" id="SSF49299">
    <property type="entry name" value="PKD domain"/>
    <property type="match status" value="1"/>
</dbReference>
<dbReference type="Gene3D" id="2.60.120.200">
    <property type="match status" value="1"/>
</dbReference>
<accession>A0A521BA28</accession>
<feature type="domain" description="GH16" evidence="3">
    <location>
        <begin position="96"/>
        <end position="366"/>
    </location>
</feature>
<dbReference type="PROSITE" id="PS50093">
    <property type="entry name" value="PKD"/>
    <property type="match status" value="1"/>
</dbReference>
<dbReference type="EMBL" id="FXTB01000001">
    <property type="protein sequence ID" value="SMO43927.1"/>
    <property type="molecule type" value="Genomic_DNA"/>
</dbReference>
<comment type="similarity">
    <text evidence="1">Belongs to the glycosyl hydrolase 16 family.</text>
</comment>
<evidence type="ECO:0000256" key="1">
    <source>
        <dbReference type="ARBA" id="ARBA00006865"/>
    </source>
</evidence>
<feature type="domain" description="PKD" evidence="2">
    <location>
        <begin position="46"/>
        <end position="97"/>
    </location>
</feature>
<protein>
    <submittedName>
        <fullName evidence="4">Glycosyl hydrolases family 16</fullName>
    </submittedName>
</protein>
<dbReference type="GO" id="GO:0004553">
    <property type="term" value="F:hydrolase activity, hydrolyzing O-glycosyl compounds"/>
    <property type="evidence" value="ECO:0007669"/>
    <property type="project" value="InterPro"/>
</dbReference>
<name>A0A521BA28_SACCC</name>
<dbReference type="PROSITE" id="PS51762">
    <property type="entry name" value="GH16_2"/>
    <property type="match status" value="1"/>
</dbReference>
<keyword evidence="5" id="KW-1185">Reference proteome</keyword>
<sequence length="366" mass="40820">MNKNISVIFWAWISVIILFSSCSENEKTDFYTADFTYEIDSSNPNKINLTNTSEGDYLYLQWDLGKGEGAGRKDTDKTTVRSVHYPNKGTYEISLTVWGPTNKPADTKVISKTITIAQDDPDFDGDKETLIWSDEFDGTEINQNTWTFETGSGGWGNNELQNYTNGDNARISDGKLIITAQKVNDSKAPGSYTSTRMISWGKKEFTYGRIEVRAKLPSGKGIWPAIWMLGANLSEVSWPACGEIDIMEYVGYQPNVVHATVHTPAGYGGNGNGKSKALDTAEEEFHIYGLLWNKDELVFYIDTPDNVTHTYAPAVKNASNWPFDKPHFFILNVAVGGTWGGAQGIDNSIFPQTMEVDYVRVYKLPN</sequence>
<dbReference type="InterPro" id="IPR035986">
    <property type="entry name" value="PKD_dom_sf"/>
</dbReference>
<dbReference type="CDD" id="cd08023">
    <property type="entry name" value="GH16_laminarinase_like"/>
    <property type="match status" value="1"/>
</dbReference>
<proteinExistence type="inferred from homology"/>
<dbReference type="PROSITE" id="PS51257">
    <property type="entry name" value="PROKAR_LIPOPROTEIN"/>
    <property type="match status" value="1"/>
</dbReference>
<dbReference type="OrthoDB" id="9809583at2"/>
<evidence type="ECO:0000259" key="2">
    <source>
        <dbReference type="PROSITE" id="PS50093"/>
    </source>
</evidence>
<dbReference type="Proteomes" id="UP000319040">
    <property type="component" value="Unassembled WGS sequence"/>
</dbReference>
<organism evidence="4 5">
    <name type="scientific">Saccharicrinis carchari</name>
    <dbReference type="NCBI Taxonomy" id="1168039"/>
    <lineage>
        <taxon>Bacteria</taxon>
        <taxon>Pseudomonadati</taxon>
        <taxon>Bacteroidota</taxon>
        <taxon>Bacteroidia</taxon>
        <taxon>Marinilabiliales</taxon>
        <taxon>Marinilabiliaceae</taxon>
        <taxon>Saccharicrinis</taxon>
    </lineage>
</organism>
<evidence type="ECO:0000259" key="3">
    <source>
        <dbReference type="PROSITE" id="PS51762"/>
    </source>
</evidence>
<dbReference type="PANTHER" id="PTHR10963">
    <property type="entry name" value="GLYCOSYL HYDROLASE-RELATED"/>
    <property type="match status" value="1"/>
</dbReference>
<dbReference type="InterPro" id="IPR013783">
    <property type="entry name" value="Ig-like_fold"/>
</dbReference>
<keyword evidence="4" id="KW-0378">Hydrolase</keyword>
<evidence type="ECO:0000313" key="5">
    <source>
        <dbReference type="Proteomes" id="UP000319040"/>
    </source>
</evidence>
<dbReference type="InterPro" id="IPR000601">
    <property type="entry name" value="PKD_dom"/>
</dbReference>
<dbReference type="SUPFAM" id="SSF49899">
    <property type="entry name" value="Concanavalin A-like lectins/glucanases"/>
    <property type="match status" value="1"/>
</dbReference>
<dbReference type="Pfam" id="PF00722">
    <property type="entry name" value="Glyco_hydro_16"/>
    <property type="match status" value="1"/>
</dbReference>
<evidence type="ECO:0000313" key="4">
    <source>
        <dbReference type="EMBL" id="SMO43927.1"/>
    </source>
</evidence>
<dbReference type="RefSeq" id="WP_142532150.1">
    <property type="nucleotide sequence ID" value="NZ_FXTB01000001.1"/>
</dbReference>
<dbReference type="InterPro" id="IPR000757">
    <property type="entry name" value="Beta-glucanase-like"/>
</dbReference>